<comment type="caution">
    <text evidence="1">The sequence shown here is derived from an EMBL/GenBank/DDBJ whole genome shotgun (WGS) entry which is preliminary data.</text>
</comment>
<evidence type="ECO:0000313" key="2">
    <source>
        <dbReference type="Proteomes" id="UP000019678"/>
    </source>
</evidence>
<protein>
    <submittedName>
        <fullName evidence="1">Uncharacterized protein</fullName>
    </submittedName>
</protein>
<reference evidence="1 2" key="1">
    <citation type="submission" date="2013-05" db="EMBL/GenBank/DDBJ databases">
        <title>Genome assembly of Chondromyces apiculatus DSM 436.</title>
        <authorList>
            <person name="Sharma G."/>
            <person name="Khatri I."/>
            <person name="Kaur C."/>
            <person name="Mayilraj S."/>
            <person name="Subramanian S."/>
        </authorList>
    </citation>
    <scope>NUCLEOTIDE SEQUENCE [LARGE SCALE GENOMIC DNA]</scope>
    <source>
        <strain evidence="1 2">DSM 436</strain>
    </source>
</reference>
<gene>
    <name evidence="1" type="ORF">CAP_7344</name>
</gene>
<dbReference type="EMBL" id="ASRX01000063">
    <property type="protein sequence ID" value="EYF02272.1"/>
    <property type="molecule type" value="Genomic_DNA"/>
</dbReference>
<accession>A0A017SZS9</accession>
<dbReference type="OrthoDB" id="1906821at2"/>
<keyword evidence="2" id="KW-1185">Reference proteome</keyword>
<name>A0A017SZS9_9BACT</name>
<proteinExistence type="predicted"/>
<sequence>MINSIDHDPVAHTLRIEIELCNYMQKWYRDSEPEMVRGSLLFSAVASVRAEPDLAGLAWSEQFDGQILRVTSVDGSPAEMETLKFAIETSDYRTKEEGMLILEVSAGECIWRGEQGAGLLESSS</sequence>
<dbReference type="Proteomes" id="UP000019678">
    <property type="component" value="Unassembled WGS sequence"/>
</dbReference>
<dbReference type="AlphaFoldDB" id="A0A017SZS9"/>
<dbReference type="STRING" id="1192034.CAP_7344"/>
<dbReference type="RefSeq" id="WP_156041332.1">
    <property type="nucleotide sequence ID" value="NZ_ASRX01000063.1"/>
</dbReference>
<evidence type="ECO:0000313" key="1">
    <source>
        <dbReference type="EMBL" id="EYF02272.1"/>
    </source>
</evidence>
<organism evidence="1 2">
    <name type="scientific">Chondromyces apiculatus DSM 436</name>
    <dbReference type="NCBI Taxonomy" id="1192034"/>
    <lineage>
        <taxon>Bacteria</taxon>
        <taxon>Pseudomonadati</taxon>
        <taxon>Myxococcota</taxon>
        <taxon>Polyangia</taxon>
        <taxon>Polyangiales</taxon>
        <taxon>Polyangiaceae</taxon>
        <taxon>Chondromyces</taxon>
    </lineage>
</organism>